<feature type="non-terminal residue" evidence="3">
    <location>
        <position position="366"/>
    </location>
</feature>
<feature type="transmembrane region" description="Helical" evidence="1">
    <location>
        <begin position="76"/>
        <end position="95"/>
    </location>
</feature>
<feature type="transmembrane region" description="Helical" evidence="1">
    <location>
        <begin position="187"/>
        <end position="208"/>
    </location>
</feature>
<dbReference type="PANTHER" id="PTHR35395">
    <property type="entry name" value="DUF6536 DOMAIN-CONTAINING PROTEIN"/>
    <property type="match status" value="1"/>
</dbReference>
<evidence type="ECO:0000313" key="4">
    <source>
        <dbReference type="Proteomes" id="UP000799753"/>
    </source>
</evidence>
<feature type="non-terminal residue" evidence="3">
    <location>
        <position position="1"/>
    </location>
</feature>
<gene>
    <name evidence="3" type="ORF">P280DRAFT_372650</name>
</gene>
<name>A0A6A6RTQ4_9PLEO</name>
<dbReference type="EMBL" id="MU006793">
    <property type="protein sequence ID" value="KAF2637404.1"/>
    <property type="molecule type" value="Genomic_DNA"/>
</dbReference>
<protein>
    <recommendedName>
        <fullName evidence="2">DUF6536 domain-containing protein</fullName>
    </recommendedName>
</protein>
<reference evidence="3" key="1">
    <citation type="journal article" date="2020" name="Stud. Mycol.">
        <title>101 Dothideomycetes genomes: a test case for predicting lifestyles and emergence of pathogens.</title>
        <authorList>
            <person name="Haridas S."/>
            <person name="Albert R."/>
            <person name="Binder M."/>
            <person name="Bloem J."/>
            <person name="Labutti K."/>
            <person name="Salamov A."/>
            <person name="Andreopoulos B."/>
            <person name="Baker S."/>
            <person name="Barry K."/>
            <person name="Bills G."/>
            <person name="Bluhm B."/>
            <person name="Cannon C."/>
            <person name="Castanera R."/>
            <person name="Culley D."/>
            <person name="Daum C."/>
            <person name="Ezra D."/>
            <person name="Gonzalez J."/>
            <person name="Henrissat B."/>
            <person name="Kuo A."/>
            <person name="Liang C."/>
            <person name="Lipzen A."/>
            <person name="Lutzoni F."/>
            <person name="Magnuson J."/>
            <person name="Mondo S."/>
            <person name="Nolan M."/>
            <person name="Ohm R."/>
            <person name="Pangilinan J."/>
            <person name="Park H.-J."/>
            <person name="Ramirez L."/>
            <person name="Alfaro M."/>
            <person name="Sun H."/>
            <person name="Tritt A."/>
            <person name="Yoshinaga Y."/>
            <person name="Zwiers L.-H."/>
            <person name="Turgeon B."/>
            <person name="Goodwin S."/>
            <person name="Spatafora J."/>
            <person name="Crous P."/>
            <person name="Grigoriev I."/>
        </authorList>
    </citation>
    <scope>NUCLEOTIDE SEQUENCE</scope>
    <source>
        <strain evidence="3">CBS 473.64</strain>
    </source>
</reference>
<dbReference type="OrthoDB" id="5429634at2759"/>
<organism evidence="3 4">
    <name type="scientific">Massarina eburnea CBS 473.64</name>
    <dbReference type="NCBI Taxonomy" id="1395130"/>
    <lineage>
        <taxon>Eukaryota</taxon>
        <taxon>Fungi</taxon>
        <taxon>Dikarya</taxon>
        <taxon>Ascomycota</taxon>
        <taxon>Pezizomycotina</taxon>
        <taxon>Dothideomycetes</taxon>
        <taxon>Pleosporomycetidae</taxon>
        <taxon>Pleosporales</taxon>
        <taxon>Massarineae</taxon>
        <taxon>Massarinaceae</taxon>
        <taxon>Massarina</taxon>
    </lineage>
</organism>
<feature type="domain" description="DUF6536" evidence="2">
    <location>
        <begin position="77"/>
        <end position="209"/>
    </location>
</feature>
<keyword evidence="1" id="KW-1133">Transmembrane helix</keyword>
<keyword evidence="1" id="KW-0472">Membrane</keyword>
<dbReference type="PANTHER" id="PTHR35395:SF1">
    <property type="entry name" value="DUF6536 DOMAIN-CONTAINING PROTEIN"/>
    <property type="match status" value="1"/>
</dbReference>
<dbReference type="Pfam" id="PF20163">
    <property type="entry name" value="DUF6536"/>
    <property type="match status" value="1"/>
</dbReference>
<sequence length="366" mass="40530">SVYSFDTFDSTSSTSSGIARLKHGWEEGLSRIRGKPIPGYLNGSIKRHPAAEVEPTRIGRGIWTDQLLVDRSLRGMALLMSTFALAMIFVLCTNAKAFRERTNRFSSSIGGEKTDCESVTQTKTGLLLLINVAATMVLGMSNTYQQIITSLKISDVKSMLEKFGDSRVGTNSPFNINHKTEGKGKSWAAWILLICTSIPIHFLANSLIGPSYVFEPPKTVEYNPTDNITLRMNPLLYDPTTLDAGYSFLCLSAFRTGHAHYAESPSFLTQDYSVFDQQFDGISYTKIVVIYTKENCTALANSTSDVGRLETFFIPDFSGDVSKEEQCRMGKVYCVLQDPEPTQCQLNVRMNAAFILTAALVIKATY</sequence>
<evidence type="ECO:0000256" key="1">
    <source>
        <dbReference type="SAM" id="Phobius"/>
    </source>
</evidence>
<evidence type="ECO:0000313" key="3">
    <source>
        <dbReference type="EMBL" id="KAF2637404.1"/>
    </source>
</evidence>
<keyword evidence="4" id="KW-1185">Reference proteome</keyword>
<dbReference type="AlphaFoldDB" id="A0A6A6RTQ4"/>
<dbReference type="InterPro" id="IPR046623">
    <property type="entry name" value="DUF6536"/>
</dbReference>
<evidence type="ECO:0000259" key="2">
    <source>
        <dbReference type="Pfam" id="PF20163"/>
    </source>
</evidence>
<keyword evidence="1" id="KW-0812">Transmembrane</keyword>
<proteinExistence type="predicted"/>
<dbReference type="Proteomes" id="UP000799753">
    <property type="component" value="Unassembled WGS sequence"/>
</dbReference>
<accession>A0A6A6RTQ4</accession>